<keyword evidence="3" id="KW-0813">Transport</keyword>
<dbReference type="InterPro" id="IPR002549">
    <property type="entry name" value="AI-2E-like"/>
</dbReference>
<feature type="transmembrane region" description="Helical" evidence="8">
    <location>
        <begin position="274"/>
        <end position="295"/>
    </location>
</feature>
<protein>
    <submittedName>
        <fullName evidence="9">AI-2E family transporter</fullName>
    </submittedName>
</protein>
<evidence type="ECO:0000256" key="5">
    <source>
        <dbReference type="ARBA" id="ARBA00022692"/>
    </source>
</evidence>
<dbReference type="Pfam" id="PF01594">
    <property type="entry name" value="AI-2E_transport"/>
    <property type="match status" value="1"/>
</dbReference>
<reference evidence="10" key="1">
    <citation type="journal article" date="2019" name="Int. J. Syst. Evol. Microbiol.">
        <title>The Global Catalogue of Microorganisms (GCM) 10K type strain sequencing project: providing services to taxonomists for standard genome sequencing and annotation.</title>
        <authorList>
            <consortium name="The Broad Institute Genomics Platform"/>
            <consortium name="The Broad Institute Genome Sequencing Center for Infectious Disease"/>
            <person name="Wu L."/>
            <person name="Ma J."/>
        </authorList>
    </citation>
    <scope>NUCLEOTIDE SEQUENCE [LARGE SCALE GENOMIC DNA]</scope>
    <source>
        <strain evidence="10">JCM 19015</strain>
    </source>
</reference>
<gene>
    <name evidence="9" type="ORF">GCM10025783_17570</name>
</gene>
<dbReference type="Proteomes" id="UP001500121">
    <property type="component" value="Unassembled WGS sequence"/>
</dbReference>
<keyword evidence="4" id="KW-1003">Cell membrane</keyword>
<feature type="transmembrane region" description="Helical" evidence="8">
    <location>
        <begin position="208"/>
        <end position="230"/>
    </location>
</feature>
<keyword evidence="5 8" id="KW-0812">Transmembrane</keyword>
<dbReference type="PANTHER" id="PTHR21716:SF53">
    <property type="entry name" value="PERMEASE PERM-RELATED"/>
    <property type="match status" value="1"/>
</dbReference>
<feature type="transmembrane region" description="Helical" evidence="8">
    <location>
        <begin position="236"/>
        <end position="262"/>
    </location>
</feature>
<feature type="transmembrane region" description="Helical" evidence="8">
    <location>
        <begin position="147"/>
        <end position="171"/>
    </location>
</feature>
<evidence type="ECO:0000256" key="4">
    <source>
        <dbReference type="ARBA" id="ARBA00022475"/>
    </source>
</evidence>
<keyword evidence="10" id="KW-1185">Reference proteome</keyword>
<feature type="transmembrane region" description="Helical" evidence="8">
    <location>
        <begin position="7"/>
        <end position="27"/>
    </location>
</feature>
<keyword evidence="6 8" id="KW-1133">Transmembrane helix</keyword>
<evidence type="ECO:0000256" key="7">
    <source>
        <dbReference type="ARBA" id="ARBA00023136"/>
    </source>
</evidence>
<sequence>MKVENPFRTGLIGTLGVLLALAIGAATLQLATILTYVVAAAFLALGLDPLVSQLQRLRMPRWLAMLIAVVVVIGVVVAIAFLIVPVIATQIGSLVGGIAQFANQYQGWNDFVDQVQRAVGDSIRVQPLIDQAVKYLQSNAGVITGGVLSVGVGLIGGIGGAVVVVILTLYFTASMNEFKAALYRMVPMTKRGRFSSIAEQIFSSVGKYVIGQVGLALVNGVLSFIFLSLVGAKLPAVFAFIAFLGSLIPLVGTISAAVLIVLGQLVLSLSAGGTAWPSSGLPLWLIVAIYYLVYMQVEAYVLSPNIMNRAVKVPGVIVVIAALVGGTLLGILGALIAIPVAAAILLIIDQVVVPKQAEA</sequence>
<organism evidence="9 10">
    <name type="scientific">Amnibacterium soli</name>
    <dbReference type="NCBI Taxonomy" id="1282736"/>
    <lineage>
        <taxon>Bacteria</taxon>
        <taxon>Bacillati</taxon>
        <taxon>Actinomycetota</taxon>
        <taxon>Actinomycetes</taxon>
        <taxon>Micrococcales</taxon>
        <taxon>Microbacteriaceae</taxon>
        <taxon>Amnibacterium</taxon>
    </lineage>
</organism>
<evidence type="ECO:0000256" key="6">
    <source>
        <dbReference type="ARBA" id="ARBA00022989"/>
    </source>
</evidence>
<dbReference type="EMBL" id="BAABLP010000003">
    <property type="protein sequence ID" value="GAA4746160.1"/>
    <property type="molecule type" value="Genomic_DNA"/>
</dbReference>
<comment type="subcellular location">
    <subcellularLocation>
        <location evidence="1">Cell membrane</location>
        <topology evidence="1">Multi-pass membrane protein</topology>
    </subcellularLocation>
</comment>
<feature type="transmembrane region" description="Helical" evidence="8">
    <location>
        <begin position="315"/>
        <end position="348"/>
    </location>
</feature>
<evidence type="ECO:0000256" key="3">
    <source>
        <dbReference type="ARBA" id="ARBA00022448"/>
    </source>
</evidence>
<evidence type="ECO:0000313" key="10">
    <source>
        <dbReference type="Proteomes" id="UP001500121"/>
    </source>
</evidence>
<evidence type="ECO:0000313" key="9">
    <source>
        <dbReference type="EMBL" id="GAA4746160.1"/>
    </source>
</evidence>
<evidence type="ECO:0000256" key="2">
    <source>
        <dbReference type="ARBA" id="ARBA00009773"/>
    </source>
</evidence>
<name>A0ABP8Z4B9_9MICO</name>
<dbReference type="PANTHER" id="PTHR21716">
    <property type="entry name" value="TRANSMEMBRANE PROTEIN"/>
    <property type="match status" value="1"/>
</dbReference>
<accession>A0ABP8Z4B9</accession>
<proteinExistence type="inferred from homology"/>
<dbReference type="RefSeq" id="WP_345480754.1">
    <property type="nucleotide sequence ID" value="NZ_BAABLP010000003.1"/>
</dbReference>
<evidence type="ECO:0000256" key="8">
    <source>
        <dbReference type="SAM" id="Phobius"/>
    </source>
</evidence>
<evidence type="ECO:0000256" key="1">
    <source>
        <dbReference type="ARBA" id="ARBA00004651"/>
    </source>
</evidence>
<feature type="transmembrane region" description="Helical" evidence="8">
    <location>
        <begin position="63"/>
        <end position="88"/>
    </location>
</feature>
<keyword evidence="7 8" id="KW-0472">Membrane</keyword>
<comment type="caution">
    <text evidence="9">The sequence shown here is derived from an EMBL/GenBank/DDBJ whole genome shotgun (WGS) entry which is preliminary data.</text>
</comment>
<comment type="similarity">
    <text evidence="2">Belongs to the autoinducer-2 exporter (AI-2E) (TC 2.A.86) family.</text>
</comment>